<accession>A0ABM6QHI8</accession>
<proteinExistence type="predicted"/>
<gene>
    <name evidence="1" type="ORF">AWU82_28435</name>
</gene>
<reference evidence="1" key="1">
    <citation type="submission" date="2017-12" db="EMBL/GenBank/DDBJ databases">
        <title>Pseudomonas sp. MS586 complete sequence.</title>
        <authorList>
            <person name="Lu S."/>
            <person name="Deng P."/>
        </authorList>
    </citation>
    <scope>NUCLEOTIDE SEQUENCE</scope>
    <source>
        <strain evidence="1">MS586</strain>
    </source>
</reference>
<name>A0ABM6QHI8_9PSED</name>
<protein>
    <submittedName>
        <fullName evidence="1">Uncharacterized protein</fullName>
    </submittedName>
</protein>
<sequence length="107" mass="11748">MLTIFELKCSELAGSYQYYPFLKVIGSTCLTWERIMPTSNVGHGVALAVIFGDRGLVGIVIDFVSVLAFFVSDRFFSILTCRTTIFSYGASYAMGQCRIADCEGSSD</sequence>
<evidence type="ECO:0000313" key="2">
    <source>
        <dbReference type="Proteomes" id="UP000075187"/>
    </source>
</evidence>
<dbReference type="EMBL" id="CP014205">
    <property type="protein sequence ID" value="AUG97414.1"/>
    <property type="molecule type" value="Genomic_DNA"/>
</dbReference>
<keyword evidence="2" id="KW-1185">Reference proteome</keyword>
<evidence type="ECO:0000313" key="1">
    <source>
        <dbReference type="EMBL" id="AUG97414.1"/>
    </source>
</evidence>
<organism evidence="1 2">
    <name type="scientific">Pseudomonas glycinae</name>
    <dbReference type="NCBI Taxonomy" id="1785145"/>
    <lineage>
        <taxon>Bacteria</taxon>
        <taxon>Pseudomonadati</taxon>
        <taxon>Pseudomonadota</taxon>
        <taxon>Gammaproteobacteria</taxon>
        <taxon>Pseudomonadales</taxon>
        <taxon>Pseudomonadaceae</taxon>
        <taxon>Pseudomonas</taxon>
    </lineage>
</organism>
<dbReference type="Proteomes" id="UP000075187">
    <property type="component" value="Chromosome"/>
</dbReference>